<dbReference type="Pfam" id="PF24841">
    <property type="entry name" value="DUF7719"/>
    <property type="match status" value="1"/>
</dbReference>
<keyword evidence="2" id="KW-0812">Transmembrane</keyword>
<dbReference type="EMBL" id="JAFIMR010000027">
    <property type="protein sequence ID" value="KAI1862441.1"/>
    <property type="molecule type" value="Genomic_DNA"/>
</dbReference>
<evidence type="ECO:0000259" key="3">
    <source>
        <dbReference type="Pfam" id="PF24841"/>
    </source>
</evidence>
<protein>
    <recommendedName>
        <fullName evidence="3">DUF7719 domain-containing protein</fullName>
    </recommendedName>
</protein>
<dbReference type="AlphaFoldDB" id="A0A9Q0ALS7"/>
<reference evidence="4" key="1">
    <citation type="submission" date="2021-03" db="EMBL/GenBank/DDBJ databases">
        <title>Revisited historic fungal species revealed as producer of novel bioactive compounds through whole genome sequencing and comparative genomics.</title>
        <authorList>
            <person name="Vignolle G.A."/>
            <person name="Hochenegger N."/>
            <person name="Mach R.L."/>
            <person name="Mach-Aigner A.R."/>
            <person name="Javad Rahimi M."/>
            <person name="Salim K.A."/>
            <person name="Chan C.M."/>
            <person name="Lim L.B.L."/>
            <person name="Cai F."/>
            <person name="Druzhinina I.S."/>
            <person name="U'Ren J.M."/>
            <person name="Derntl C."/>
        </authorList>
    </citation>
    <scope>NUCLEOTIDE SEQUENCE</scope>
    <source>
        <strain evidence="4">TUCIM 5799</strain>
    </source>
</reference>
<feature type="region of interest" description="Disordered" evidence="1">
    <location>
        <begin position="1"/>
        <end position="25"/>
    </location>
</feature>
<feature type="domain" description="DUF7719" evidence="3">
    <location>
        <begin position="147"/>
        <end position="215"/>
    </location>
</feature>
<dbReference type="PANTHER" id="PTHR37846">
    <property type="entry name" value="YALI0B21296P"/>
    <property type="match status" value="1"/>
</dbReference>
<gene>
    <name evidence="4" type="ORF">JX265_009155</name>
</gene>
<sequence length="216" mass="24103">MVQTRKERKAGQVPLAHPDRSGPSEKTLLDLAQERQLFEQADLRQRKLSGRPALPKQDDGPEDLAISPTAERVLETLLWSVSLTMLHFTLDVLVQHQYAVELSWAKAISRSLLALFVFTCLMYVLHPHASAPTPVPGLPERFQSPFRQAVFFATSVSSGCYLIHISNTYGYLAVMKQSPPLGCLWVWSVIELNLILGVLSLACSGVFLWTGGYKIR</sequence>
<accession>A0A9Q0ALS7</accession>
<keyword evidence="2" id="KW-0472">Membrane</keyword>
<feature type="transmembrane region" description="Helical" evidence="2">
    <location>
        <begin position="184"/>
        <end position="209"/>
    </location>
</feature>
<proteinExistence type="predicted"/>
<dbReference type="PANTHER" id="PTHR37846:SF1">
    <property type="entry name" value="DEACETYLASE-LIKE PROTEIN"/>
    <property type="match status" value="1"/>
</dbReference>
<feature type="transmembrane region" description="Helical" evidence="2">
    <location>
        <begin position="149"/>
        <end position="172"/>
    </location>
</feature>
<dbReference type="InterPro" id="IPR056136">
    <property type="entry name" value="DUF7719"/>
</dbReference>
<evidence type="ECO:0000313" key="5">
    <source>
        <dbReference type="Proteomes" id="UP000829685"/>
    </source>
</evidence>
<organism evidence="4 5">
    <name type="scientific">Neoarthrinium moseri</name>
    <dbReference type="NCBI Taxonomy" id="1658444"/>
    <lineage>
        <taxon>Eukaryota</taxon>
        <taxon>Fungi</taxon>
        <taxon>Dikarya</taxon>
        <taxon>Ascomycota</taxon>
        <taxon>Pezizomycotina</taxon>
        <taxon>Sordariomycetes</taxon>
        <taxon>Xylariomycetidae</taxon>
        <taxon>Amphisphaeriales</taxon>
        <taxon>Apiosporaceae</taxon>
        <taxon>Neoarthrinium</taxon>
    </lineage>
</organism>
<evidence type="ECO:0000256" key="1">
    <source>
        <dbReference type="SAM" id="MobiDB-lite"/>
    </source>
</evidence>
<dbReference type="Proteomes" id="UP000829685">
    <property type="component" value="Unassembled WGS sequence"/>
</dbReference>
<comment type="caution">
    <text evidence="4">The sequence shown here is derived from an EMBL/GenBank/DDBJ whole genome shotgun (WGS) entry which is preliminary data.</text>
</comment>
<evidence type="ECO:0000256" key="2">
    <source>
        <dbReference type="SAM" id="Phobius"/>
    </source>
</evidence>
<keyword evidence="5" id="KW-1185">Reference proteome</keyword>
<keyword evidence="2" id="KW-1133">Transmembrane helix</keyword>
<name>A0A9Q0ALS7_9PEZI</name>
<evidence type="ECO:0000313" key="4">
    <source>
        <dbReference type="EMBL" id="KAI1862441.1"/>
    </source>
</evidence>